<feature type="non-terminal residue" evidence="2">
    <location>
        <position position="1"/>
    </location>
</feature>
<protein>
    <recommendedName>
        <fullName evidence="1">Integrase catalytic domain-containing protein</fullName>
    </recommendedName>
</protein>
<dbReference type="EMBL" id="JAHRHJ020000009">
    <property type="protein sequence ID" value="KAH9301220.1"/>
    <property type="molecule type" value="Genomic_DNA"/>
</dbReference>
<evidence type="ECO:0000313" key="2">
    <source>
        <dbReference type="EMBL" id="KAH9301220.1"/>
    </source>
</evidence>
<name>A0AA38CIZ7_TAXCH</name>
<organism evidence="2 3">
    <name type="scientific">Taxus chinensis</name>
    <name type="common">Chinese yew</name>
    <name type="synonym">Taxus wallichiana var. chinensis</name>
    <dbReference type="NCBI Taxonomy" id="29808"/>
    <lineage>
        <taxon>Eukaryota</taxon>
        <taxon>Viridiplantae</taxon>
        <taxon>Streptophyta</taxon>
        <taxon>Embryophyta</taxon>
        <taxon>Tracheophyta</taxon>
        <taxon>Spermatophyta</taxon>
        <taxon>Pinopsida</taxon>
        <taxon>Pinidae</taxon>
        <taxon>Conifers II</taxon>
        <taxon>Cupressales</taxon>
        <taxon>Taxaceae</taxon>
        <taxon>Taxus</taxon>
    </lineage>
</organism>
<dbReference type="AlphaFoldDB" id="A0AA38CIZ7"/>
<feature type="domain" description="Integrase catalytic" evidence="1">
    <location>
        <begin position="1"/>
        <end position="115"/>
    </location>
</feature>
<keyword evidence="3" id="KW-1185">Reference proteome</keyword>
<comment type="caution">
    <text evidence="2">The sequence shown here is derived from an EMBL/GenBank/DDBJ whole genome shotgun (WGS) entry which is preliminary data.</text>
</comment>
<sequence length="115" mass="13139">YFTKWTEVVALKQANESSILDFYEGIATRFGILATIISDNTLAFIGSKVTEWAVKNGIYLRTLSNYYPQGNGQPESTNKNLSRIIKRTLDENQRSWHTKLKSALWANRIAPKRSI</sequence>
<dbReference type="InterPro" id="IPR012337">
    <property type="entry name" value="RNaseH-like_sf"/>
</dbReference>
<dbReference type="InterPro" id="IPR050951">
    <property type="entry name" value="Retrovirus_Pol_polyprotein"/>
</dbReference>
<gene>
    <name evidence="2" type="ORF">KI387_012803</name>
</gene>
<dbReference type="InterPro" id="IPR001584">
    <property type="entry name" value="Integrase_cat-core"/>
</dbReference>
<dbReference type="Gene3D" id="3.30.420.10">
    <property type="entry name" value="Ribonuclease H-like superfamily/Ribonuclease H"/>
    <property type="match status" value="1"/>
</dbReference>
<dbReference type="GO" id="GO:0003676">
    <property type="term" value="F:nucleic acid binding"/>
    <property type="evidence" value="ECO:0007669"/>
    <property type="project" value="InterPro"/>
</dbReference>
<dbReference type="PANTHER" id="PTHR37984">
    <property type="entry name" value="PROTEIN CBG26694"/>
    <property type="match status" value="1"/>
</dbReference>
<dbReference type="PANTHER" id="PTHR37984:SF5">
    <property type="entry name" value="PROTEIN NYNRIN-LIKE"/>
    <property type="match status" value="1"/>
</dbReference>
<accession>A0AA38CIZ7</accession>
<evidence type="ECO:0000259" key="1">
    <source>
        <dbReference type="PROSITE" id="PS50994"/>
    </source>
</evidence>
<dbReference type="GO" id="GO:0015074">
    <property type="term" value="P:DNA integration"/>
    <property type="evidence" value="ECO:0007669"/>
    <property type="project" value="InterPro"/>
</dbReference>
<dbReference type="SUPFAM" id="SSF53098">
    <property type="entry name" value="Ribonuclease H-like"/>
    <property type="match status" value="1"/>
</dbReference>
<dbReference type="InterPro" id="IPR036397">
    <property type="entry name" value="RNaseH_sf"/>
</dbReference>
<evidence type="ECO:0000313" key="3">
    <source>
        <dbReference type="Proteomes" id="UP000824469"/>
    </source>
</evidence>
<feature type="non-terminal residue" evidence="2">
    <location>
        <position position="115"/>
    </location>
</feature>
<dbReference type="Proteomes" id="UP000824469">
    <property type="component" value="Unassembled WGS sequence"/>
</dbReference>
<dbReference type="PROSITE" id="PS50994">
    <property type="entry name" value="INTEGRASE"/>
    <property type="match status" value="1"/>
</dbReference>
<proteinExistence type="predicted"/>
<reference evidence="2 3" key="1">
    <citation type="journal article" date="2021" name="Nat. Plants">
        <title>The Taxus genome provides insights into paclitaxel biosynthesis.</title>
        <authorList>
            <person name="Xiong X."/>
            <person name="Gou J."/>
            <person name="Liao Q."/>
            <person name="Li Y."/>
            <person name="Zhou Q."/>
            <person name="Bi G."/>
            <person name="Li C."/>
            <person name="Du R."/>
            <person name="Wang X."/>
            <person name="Sun T."/>
            <person name="Guo L."/>
            <person name="Liang H."/>
            <person name="Lu P."/>
            <person name="Wu Y."/>
            <person name="Zhang Z."/>
            <person name="Ro D.K."/>
            <person name="Shang Y."/>
            <person name="Huang S."/>
            <person name="Yan J."/>
        </authorList>
    </citation>
    <scope>NUCLEOTIDE SEQUENCE [LARGE SCALE GENOMIC DNA]</scope>
    <source>
        <strain evidence="2">Ta-2019</strain>
    </source>
</reference>